<organism evidence="1 2">
    <name type="scientific">Edaphosphingomonas haloaromaticamans</name>
    <dbReference type="NCBI Taxonomy" id="653954"/>
    <lineage>
        <taxon>Bacteria</taxon>
        <taxon>Pseudomonadati</taxon>
        <taxon>Pseudomonadota</taxon>
        <taxon>Alphaproteobacteria</taxon>
        <taxon>Sphingomonadales</taxon>
        <taxon>Rhizorhabdaceae</taxon>
        <taxon>Edaphosphingomonas</taxon>
    </lineage>
</organism>
<protein>
    <submittedName>
        <fullName evidence="1">Uncharacterized protein</fullName>
    </submittedName>
</protein>
<dbReference type="Proteomes" id="UP000179467">
    <property type="component" value="Unassembled WGS sequence"/>
</dbReference>
<comment type="caution">
    <text evidence="1">The sequence shown here is derived from an EMBL/GenBank/DDBJ whole genome shotgun (WGS) entry which is preliminary data.</text>
</comment>
<dbReference type="EMBL" id="MIPT01000001">
    <property type="protein sequence ID" value="OHT21904.1"/>
    <property type="molecule type" value="Genomic_DNA"/>
</dbReference>
<accession>A0A1S1HI13</accession>
<dbReference type="AlphaFoldDB" id="A0A1S1HI13"/>
<dbReference type="RefSeq" id="WP_139181776.1">
    <property type="nucleotide sequence ID" value="NZ_MIPT01000001.1"/>
</dbReference>
<reference evidence="1 2" key="1">
    <citation type="submission" date="2016-09" db="EMBL/GenBank/DDBJ databases">
        <title>Metabolic pathway, cell adaptation mechanisms and a novel monoxygenase revealed through proteogenomic-transcription analysis of a Sphingomonas haloaromaticamans strain degrading the fungicide ortho-phenylphenol.</title>
        <authorList>
            <person name="Perruchon C."/>
            <person name="Papadopoulou E.S."/>
            <person name="Rousidou C."/>
            <person name="Vasileiadis S."/>
            <person name="Tanou G."/>
            <person name="Amoutzias G."/>
            <person name="Molassiotis A."/>
            <person name="Karpouzas D.G."/>
        </authorList>
    </citation>
    <scope>NUCLEOTIDE SEQUENCE [LARGE SCALE GENOMIC DNA]</scope>
    <source>
        <strain evidence="1 2">P3</strain>
    </source>
</reference>
<evidence type="ECO:0000313" key="2">
    <source>
        <dbReference type="Proteomes" id="UP000179467"/>
    </source>
</evidence>
<name>A0A1S1HI13_9SPHN</name>
<sequence length="69" mass="7502">MTTPVAVMMSRMRRASSNNIMSLASLFFVPAPFCHGGRIRMMTAGLQFCDGRAGAGQTIWPVSQGRKPL</sequence>
<gene>
    <name evidence="1" type="ORF">BHE75_03917</name>
</gene>
<evidence type="ECO:0000313" key="1">
    <source>
        <dbReference type="EMBL" id="OHT21904.1"/>
    </source>
</evidence>
<keyword evidence="2" id="KW-1185">Reference proteome</keyword>
<proteinExistence type="predicted"/>